<evidence type="ECO:0000313" key="7">
    <source>
        <dbReference type="EMBL" id="MDC0684643.1"/>
    </source>
</evidence>
<protein>
    <submittedName>
        <fullName evidence="7">Alginate lyase family protein</fullName>
    </submittedName>
</protein>
<keyword evidence="3" id="KW-0574">Periplasm</keyword>
<evidence type="ECO:0000259" key="5">
    <source>
        <dbReference type="Pfam" id="PF07940"/>
    </source>
</evidence>
<gene>
    <name evidence="7" type="ORF">POL72_43410</name>
</gene>
<keyword evidence="4 7" id="KW-0456">Lyase</keyword>
<evidence type="ECO:0000259" key="6">
    <source>
        <dbReference type="Pfam" id="PF16889"/>
    </source>
</evidence>
<organism evidence="7 8">
    <name type="scientific">Sorangium atrum</name>
    <dbReference type="NCBI Taxonomy" id="2995308"/>
    <lineage>
        <taxon>Bacteria</taxon>
        <taxon>Pseudomonadati</taxon>
        <taxon>Myxococcota</taxon>
        <taxon>Polyangia</taxon>
        <taxon>Polyangiales</taxon>
        <taxon>Polyangiaceae</taxon>
        <taxon>Sorangium</taxon>
    </lineage>
</organism>
<dbReference type="Proteomes" id="UP001217485">
    <property type="component" value="Unassembled WGS sequence"/>
</dbReference>
<comment type="subcellular location">
    <subcellularLocation>
        <location evidence="1">Periplasm</location>
    </subcellularLocation>
</comment>
<name>A0ABT5CDX4_9BACT</name>
<evidence type="ECO:0000256" key="3">
    <source>
        <dbReference type="ARBA" id="ARBA00022764"/>
    </source>
</evidence>
<dbReference type="PANTHER" id="PTHR39210">
    <property type="entry name" value="HEPARIN-SULFATE LYASE"/>
    <property type="match status" value="1"/>
</dbReference>
<evidence type="ECO:0000256" key="4">
    <source>
        <dbReference type="ARBA" id="ARBA00023239"/>
    </source>
</evidence>
<comment type="caution">
    <text evidence="7">The sequence shown here is derived from an EMBL/GenBank/DDBJ whole genome shotgun (WGS) entry which is preliminary data.</text>
</comment>
<dbReference type="InterPro" id="IPR008929">
    <property type="entry name" value="Chondroitin_lyas"/>
</dbReference>
<evidence type="ECO:0000313" key="8">
    <source>
        <dbReference type="Proteomes" id="UP001217485"/>
    </source>
</evidence>
<dbReference type="Gene3D" id="2.70.98.70">
    <property type="match status" value="1"/>
</dbReference>
<dbReference type="EMBL" id="JAQNDK010000005">
    <property type="protein sequence ID" value="MDC0684643.1"/>
    <property type="molecule type" value="Genomic_DNA"/>
</dbReference>
<dbReference type="SUPFAM" id="SSF48230">
    <property type="entry name" value="Chondroitin AC/alginate lyase"/>
    <property type="match status" value="1"/>
</dbReference>
<dbReference type="GO" id="GO:0016829">
    <property type="term" value="F:lyase activity"/>
    <property type="evidence" value="ECO:0007669"/>
    <property type="project" value="UniProtKB-KW"/>
</dbReference>
<feature type="domain" description="Heparinase II/III-like C-terminal" evidence="5">
    <location>
        <begin position="299"/>
        <end position="481"/>
    </location>
</feature>
<dbReference type="InterPro" id="IPR031680">
    <property type="entry name" value="Hepar_II_III_N"/>
</dbReference>
<dbReference type="InterPro" id="IPR012480">
    <property type="entry name" value="Hepar_II_III_C"/>
</dbReference>
<reference evidence="7 8" key="1">
    <citation type="submission" date="2023-01" db="EMBL/GenBank/DDBJ databases">
        <title>Minimal conservation of predation-associated metabolite biosynthetic gene clusters underscores biosynthetic potential of Myxococcota including descriptions for ten novel species: Archangium lansinium sp. nov., Myxococcus landrumus sp. nov., Nannocystis bai.</title>
        <authorList>
            <person name="Ahearne A."/>
            <person name="Stevens C."/>
            <person name="Dowd S."/>
        </authorList>
    </citation>
    <scope>NUCLEOTIDE SEQUENCE [LARGE SCALE GENOMIC DNA]</scope>
    <source>
        <strain evidence="7 8">WIWO2</strain>
    </source>
</reference>
<dbReference type="PANTHER" id="PTHR39210:SF1">
    <property type="entry name" value="HEPARIN-SULFATE LYASE"/>
    <property type="match status" value="1"/>
</dbReference>
<feature type="domain" description="Heparin-sulfate lyase N-terminal" evidence="6">
    <location>
        <begin position="150"/>
        <end position="261"/>
    </location>
</feature>
<evidence type="ECO:0000256" key="2">
    <source>
        <dbReference type="ARBA" id="ARBA00022729"/>
    </source>
</evidence>
<dbReference type="RefSeq" id="WP_272102771.1">
    <property type="nucleotide sequence ID" value="NZ_JAQNDK010000005.1"/>
</dbReference>
<keyword evidence="2" id="KW-0732">Signal</keyword>
<keyword evidence="8" id="KW-1185">Reference proteome</keyword>
<proteinExistence type="predicted"/>
<evidence type="ECO:0000256" key="1">
    <source>
        <dbReference type="ARBA" id="ARBA00004418"/>
    </source>
</evidence>
<sequence length="518" mass="55574">MNVPRIARTLVQLHPLQVLARPVALGHRALGGGPSAILAPRVRPGFAASRPRFAAFADAEKERGRARLAAIPEGSLLHAYERAYGYELGAEPTLPAPSAWDDPIASHPFPASVRARRLAVAARLGRPGLSAELARACRAVALGLELHLLANHLLENAIGLVCGGAVAQGPEAEAWWRLGSAILAWQLPEQFLADGGHFELSASYHLALTAGLLEAIELARAAGREVPESWRTTAERALGWAAAVRAPDGSYPLFNDASLDAAPELDQVLALGADLGLFMPDSASGGERGAPGTPPDDAPSFDHLADTGWVILQLGDRAWLALDAGMDGAPYQPGHVHADALTFELWLGGERAVVDYGVSSYKADGDRQTTRSTRAHNTVELGDVDSSEVWSAFRVGRRARAEVRKLERAPAHVAVEAEHDGYRALPGAPRHRRRLELSARELVVLDDILGGRTSACSRLRLDEAAVRRQSIEVEGIQLAPERSSGVWHPCFRKPQAATVFSGRGDVHGAWRGGFRLRF</sequence>
<dbReference type="Pfam" id="PF07940">
    <property type="entry name" value="Hepar_II_III_C"/>
    <property type="match status" value="1"/>
</dbReference>
<dbReference type="Pfam" id="PF16889">
    <property type="entry name" value="Hepar_II_III_N"/>
    <property type="match status" value="1"/>
</dbReference>
<accession>A0ABT5CDX4</accession>
<dbReference type="Gene3D" id="1.50.10.100">
    <property type="entry name" value="Chondroitin AC/alginate lyase"/>
    <property type="match status" value="1"/>
</dbReference>